<sequence length="81" mass="9057">RLGVLLTAVALDANEQSYPLAFAIVDVESKDSWEWFLCRVHNLIGNIDDLTVISDRGTHVCPAVENVFRNANHVHCVFHLA</sequence>
<protein>
    <recommendedName>
        <fullName evidence="1">MULE transposase domain-containing protein</fullName>
    </recommendedName>
</protein>
<dbReference type="EMBL" id="JAJJMB010011125">
    <property type="protein sequence ID" value="KAI3904164.1"/>
    <property type="molecule type" value="Genomic_DNA"/>
</dbReference>
<dbReference type="PANTHER" id="PTHR31973">
    <property type="entry name" value="POLYPROTEIN, PUTATIVE-RELATED"/>
    <property type="match status" value="1"/>
</dbReference>
<gene>
    <name evidence="2" type="ORF">MKW98_019283</name>
</gene>
<accession>A0AAD4SGA3</accession>
<evidence type="ECO:0000313" key="3">
    <source>
        <dbReference type="Proteomes" id="UP001202328"/>
    </source>
</evidence>
<dbReference type="Proteomes" id="UP001202328">
    <property type="component" value="Unassembled WGS sequence"/>
</dbReference>
<proteinExistence type="predicted"/>
<dbReference type="InterPro" id="IPR018289">
    <property type="entry name" value="MULE_transposase_dom"/>
</dbReference>
<keyword evidence="3" id="KW-1185">Reference proteome</keyword>
<comment type="caution">
    <text evidence="2">The sequence shown here is derived from an EMBL/GenBank/DDBJ whole genome shotgun (WGS) entry which is preliminary data.</text>
</comment>
<feature type="domain" description="MULE transposase" evidence="1">
    <location>
        <begin position="4"/>
        <end position="80"/>
    </location>
</feature>
<organism evidence="2 3">
    <name type="scientific">Papaver atlanticum</name>
    <dbReference type="NCBI Taxonomy" id="357466"/>
    <lineage>
        <taxon>Eukaryota</taxon>
        <taxon>Viridiplantae</taxon>
        <taxon>Streptophyta</taxon>
        <taxon>Embryophyta</taxon>
        <taxon>Tracheophyta</taxon>
        <taxon>Spermatophyta</taxon>
        <taxon>Magnoliopsida</taxon>
        <taxon>Ranunculales</taxon>
        <taxon>Papaveraceae</taxon>
        <taxon>Papaveroideae</taxon>
        <taxon>Papaver</taxon>
    </lineage>
</organism>
<feature type="non-terminal residue" evidence="2">
    <location>
        <position position="1"/>
    </location>
</feature>
<evidence type="ECO:0000259" key="1">
    <source>
        <dbReference type="Pfam" id="PF10551"/>
    </source>
</evidence>
<dbReference type="AlphaFoldDB" id="A0AAD4SGA3"/>
<name>A0AAD4SGA3_9MAGN</name>
<dbReference type="PANTHER" id="PTHR31973:SF187">
    <property type="entry name" value="MUTATOR TRANSPOSASE MUDRA PROTEIN"/>
    <property type="match status" value="1"/>
</dbReference>
<reference evidence="2" key="1">
    <citation type="submission" date="2022-04" db="EMBL/GenBank/DDBJ databases">
        <title>A functionally conserved STORR gene fusion in Papaver species that diverged 16.8 million years ago.</title>
        <authorList>
            <person name="Catania T."/>
        </authorList>
    </citation>
    <scope>NUCLEOTIDE SEQUENCE</scope>
    <source>
        <strain evidence="2">S-188037</strain>
    </source>
</reference>
<dbReference type="Pfam" id="PF10551">
    <property type="entry name" value="MULE"/>
    <property type="match status" value="1"/>
</dbReference>
<evidence type="ECO:0000313" key="2">
    <source>
        <dbReference type="EMBL" id="KAI3904164.1"/>
    </source>
</evidence>
<feature type="non-terminal residue" evidence="2">
    <location>
        <position position="81"/>
    </location>
</feature>